<evidence type="ECO:0000256" key="1">
    <source>
        <dbReference type="ARBA" id="ARBA00021390"/>
    </source>
</evidence>
<dbReference type="SUPFAM" id="SSF100950">
    <property type="entry name" value="NagB/RpiA/CoA transferase-like"/>
    <property type="match status" value="1"/>
</dbReference>
<dbReference type="PROSITE" id="PS00894">
    <property type="entry name" value="HTH_DEOR_1"/>
    <property type="match status" value="1"/>
</dbReference>
<comment type="function">
    <text evidence="6">Repressor of the lactose catabolism operon. Galactose-6-phosphate is the inducer.</text>
</comment>
<evidence type="ECO:0000256" key="4">
    <source>
        <dbReference type="ARBA" id="ARBA00023125"/>
    </source>
</evidence>
<proteinExistence type="predicted"/>
<dbReference type="Pfam" id="PF00455">
    <property type="entry name" value="DeoRC"/>
    <property type="match status" value="1"/>
</dbReference>
<dbReference type="InterPro" id="IPR050313">
    <property type="entry name" value="Carb_Metab_HTH_regulators"/>
</dbReference>
<dbReference type="PANTHER" id="PTHR30363:SF4">
    <property type="entry name" value="GLYCEROL-3-PHOSPHATE REGULON REPRESSOR"/>
    <property type="match status" value="1"/>
</dbReference>
<dbReference type="PROSITE" id="PS51000">
    <property type="entry name" value="HTH_DEOR_2"/>
    <property type="match status" value="1"/>
</dbReference>
<evidence type="ECO:0000256" key="5">
    <source>
        <dbReference type="ARBA" id="ARBA00023163"/>
    </source>
</evidence>
<evidence type="ECO:0000256" key="6">
    <source>
        <dbReference type="ARBA" id="ARBA00024937"/>
    </source>
</evidence>
<name>A0A2T0UCW1_9ACTN</name>
<evidence type="ECO:0000256" key="2">
    <source>
        <dbReference type="ARBA" id="ARBA00022491"/>
    </source>
</evidence>
<dbReference type="GO" id="GO:0003677">
    <property type="term" value="F:DNA binding"/>
    <property type="evidence" value="ECO:0007669"/>
    <property type="project" value="UniProtKB-KW"/>
</dbReference>
<protein>
    <recommendedName>
        <fullName evidence="1">Lactose phosphotransferase system repressor</fullName>
    </recommendedName>
</protein>
<dbReference type="EMBL" id="PVTJ01000012">
    <property type="protein sequence ID" value="PRY55763.1"/>
    <property type="molecule type" value="Genomic_DNA"/>
</dbReference>
<dbReference type="InterPro" id="IPR018356">
    <property type="entry name" value="Tscrpt_reg_HTH_DeoR_CS"/>
</dbReference>
<dbReference type="InterPro" id="IPR014036">
    <property type="entry name" value="DeoR-like_C"/>
</dbReference>
<keyword evidence="9" id="KW-1185">Reference proteome</keyword>
<dbReference type="GO" id="GO:0003700">
    <property type="term" value="F:DNA-binding transcription factor activity"/>
    <property type="evidence" value="ECO:0007669"/>
    <property type="project" value="InterPro"/>
</dbReference>
<dbReference type="PANTHER" id="PTHR30363">
    <property type="entry name" value="HTH-TYPE TRANSCRIPTIONAL REGULATOR SRLR-RELATED"/>
    <property type="match status" value="1"/>
</dbReference>
<comment type="caution">
    <text evidence="8">The sequence shown here is derived from an EMBL/GenBank/DDBJ whole genome shotgun (WGS) entry which is preliminary data.</text>
</comment>
<dbReference type="Pfam" id="PF08220">
    <property type="entry name" value="HTH_DeoR"/>
    <property type="match status" value="1"/>
</dbReference>
<dbReference type="PRINTS" id="PR00037">
    <property type="entry name" value="HTHLACR"/>
</dbReference>
<dbReference type="InterPro" id="IPR037171">
    <property type="entry name" value="NagB/RpiA_transferase-like"/>
</dbReference>
<reference evidence="8 9" key="1">
    <citation type="submission" date="2018-03" db="EMBL/GenBank/DDBJ databases">
        <title>Genomic Encyclopedia of Type Strains, Phase III (KMG-III): the genomes of soil and plant-associated and newly described type strains.</title>
        <authorList>
            <person name="Whitman W."/>
        </authorList>
    </citation>
    <scope>NUCLEOTIDE SEQUENCE [LARGE SCALE GENOMIC DNA]</scope>
    <source>
        <strain evidence="8 9">CGMCC 4.7067</strain>
    </source>
</reference>
<dbReference type="InterPro" id="IPR036390">
    <property type="entry name" value="WH_DNA-bd_sf"/>
</dbReference>
<evidence type="ECO:0000313" key="9">
    <source>
        <dbReference type="Proteomes" id="UP000238176"/>
    </source>
</evidence>
<sequence length="300" mass="32435">MAPEPDPAGEGGRAPRARREMIRTRVVDEGFVRIEQLAADLGVTTMTIRRDLDYLQREGWLRKVRGGATAQPSTAFHGDVRHRMGAMAEAKEAIARAALRLVKPGQSVLLDESTTALALAELLPERAPLTVITYFGPVIQTLAGSPGIELISLGGTYYPAYDAYLGLRTVDSVSSLHADLLFASTTAITRGSCYHQSPETVAVKRALMDACDRRVLLVDHTKFQRRGLYRLAPVADFDLVVVDPDIPAARLEELQSTAAKVLVAPAELLPEPGGGEHLGPPVAGESPNWFPMSDFSALSR</sequence>
<dbReference type="AlphaFoldDB" id="A0A2T0UCW1"/>
<accession>A0A2T0UCW1</accession>
<keyword evidence="2" id="KW-0678">Repressor</keyword>
<evidence type="ECO:0000313" key="8">
    <source>
        <dbReference type="EMBL" id="PRY55763.1"/>
    </source>
</evidence>
<organism evidence="8 9">
    <name type="scientific">Glycomyces artemisiae</name>
    <dbReference type="NCBI Taxonomy" id="1076443"/>
    <lineage>
        <taxon>Bacteria</taxon>
        <taxon>Bacillati</taxon>
        <taxon>Actinomycetota</taxon>
        <taxon>Actinomycetes</taxon>
        <taxon>Glycomycetales</taxon>
        <taxon>Glycomycetaceae</taxon>
        <taxon>Glycomyces</taxon>
    </lineage>
</organism>
<gene>
    <name evidence="8" type="ORF">B0I28_11276</name>
</gene>
<dbReference type="SUPFAM" id="SSF46785">
    <property type="entry name" value="Winged helix' DNA-binding domain"/>
    <property type="match status" value="1"/>
</dbReference>
<keyword evidence="3" id="KW-0805">Transcription regulation</keyword>
<dbReference type="Proteomes" id="UP000238176">
    <property type="component" value="Unassembled WGS sequence"/>
</dbReference>
<keyword evidence="4" id="KW-0238">DNA-binding</keyword>
<dbReference type="InterPro" id="IPR001034">
    <property type="entry name" value="DeoR_HTH"/>
</dbReference>
<dbReference type="SMART" id="SM01134">
    <property type="entry name" value="DeoRC"/>
    <property type="match status" value="1"/>
</dbReference>
<dbReference type="Gene3D" id="1.10.10.10">
    <property type="entry name" value="Winged helix-like DNA-binding domain superfamily/Winged helix DNA-binding domain"/>
    <property type="match status" value="1"/>
</dbReference>
<dbReference type="SMART" id="SM00420">
    <property type="entry name" value="HTH_DEOR"/>
    <property type="match status" value="1"/>
</dbReference>
<keyword evidence="5" id="KW-0804">Transcription</keyword>
<feature type="domain" description="HTH deoR-type" evidence="7">
    <location>
        <begin position="15"/>
        <end position="70"/>
    </location>
</feature>
<dbReference type="InterPro" id="IPR036388">
    <property type="entry name" value="WH-like_DNA-bd_sf"/>
</dbReference>
<evidence type="ECO:0000259" key="7">
    <source>
        <dbReference type="PROSITE" id="PS51000"/>
    </source>
</evidence>
<evidence type="ECO:0000256" key="3">
    <source>
        <dbReference type="ARBA" id="ARBA00023015"/>
    </source>
</evidence>